<organism evidence="2">
    <name type="scientific">Siphoviridae sp. ctD2Q91</name>
    <dbReference type="NCBI Taxonomy" id="2825383"/>
    <lineage>
        <taxon>Viruses</taxon>
        <taxon>Duplodnaviria</taxon>
        <taxon>Heunggongvirae</taxon>
        <taxon>Uroviricota</taxon>
        <taxon>Caudoviricetes</taxon>
    </lineage>
</organism>
<accession>A0A8S5PMW7</accession>
<dbReference type="EMBL" id="BK015471">
    <property type="protein sequence ID" value="DAE08503.1"/>
    <property type="molecule type" value="Genomic_DNA"/>
</dbReference>
<feature type="transmembrane region" description="Helical" evidence="1">
    <location>
        <begin position="50"/>
        <end position="71"/>
    </location>
</feature>
<name>A0A8S5PMW7_9CAUD</name>
<evidence type="ECO:0000313" key="2">
    <source>
        <dbReference type="EMBL" id="DAE08503.1"/>
    </source>
</evidence>
<keyword evidence="1" id="KW-0472">Membrane</keyword>
<proteinExistence type="predicted"/>
<evidence type="ECO:0000256" key="1">
    <source>
        <dbReference type="SAM" id="Phobius"/>
    </source>
</evidence>
<protein>
    <submittedName>
        <fullName evidence="2">PilA, PilC, PilN, PilO, PilM, pilus, ring, membrane channel</fullName>
    </submittedName>
</protein>
<reference evidence="2" key="1">
    <citation type="journal article" date="2021" name="Proc. Natl. Acad. Sci. U.S.A.">
        <title>A Catalog of Tens of Thousands of Viruses from Human Metagenomes Reveals Hidden Associations with Chronic Diseases.</title>
        <authorList>
            <person name="Tisza M.J."/>
            <person name="Buck C.B."/>
        </authorList>
    </citation>
    <scope>NUCLEOTIDE SEQUENCE</scope>
    <source>
        <strain evidence="2">CtD2Q91</strain>
    </source>
</reference>
<feature type="transmembrane region" description="Helical" evidence="1">
    <location>
        <begin position="16"/>
        <end position="38"/>
    </location>
</feature>
<sequence>MKRLIKKASKLRTRNIILIIVGIFIAAFVIYTVIFYSIKGWQWDNIFPYLLGTGGIIEAFTGLLTLVEIIVGRKRKENNNE</sequence>
<keyword evidence="1" id="KW-1133">Transmembrane helix</keyword>
<keyword evidence="1" id="KW-0812">Transmembrane</keyword>